<evidence type="ECO:0000256" key="7">
    <source>
        <dbReference type="SAM" id="Phobius"/>
    </source>
</evidence>
<dbReference type="GO" id="GO:0005886">
    <property type="term" value="C:plasma membrane"/>
    <property type="evidence" value="ECO:0007669"/>
    <property type="project" value="UniProtKB-SubCell"/>
</dbReference>
<comment type="subcellular location">
    <subcellularLocation>
        <location evidence="1">Cell membrane</location>
        <topology evidence="1">Multi-pass membrane protein</topology>
    </subcellularLocation>
</comment>
<evidence type="ECO:0000256" key="3">
    <source>
        <dbReference type="ARBA" id="ARBA00022475"/>
    </source>
</evidence>
<keyword evidence="5 7" id="KW-1133">Transmembrane helix</keyword>
<evidence type="ECO:0000259" key="9">
    <source>
        <dbReference type="Pfam" id="PF21082"/>
    </source>
</evidence>
<proteinExistence type="inferred from homology"/>
<gene>
    <name evidence="10" type="ORF">SAMN04488055_0182</name>
</gene>
<dbReference type="InterPro" id="IPR010920">
    <property type="entry name" value="LSM_dom_sf"/>
</dbReference>
<dbReference type="InterPro" id="IPR023408">
    <property type="entry name" value="MscS_beta-dom_sf"/>
</dbReference>
<dbReference type="PANTHER" id="PTHR30221:SF1">
    <property type="entry name" value="SMALL-CONDUCTANCE MECHANOSENSITIVE CHANNEL"/>
    <property type="match status" value="1"/>
</dbReference>
<keyword evidence="6 7" id="KW-0472">Membrane</keyword>
<feature type="transmembrane region" description="Helical" evidence="7">
    <location>
        <begin position="84"/>
        <end position="104"/>
    </location>
</feature>
<dbReference type="Pfam" id="PF00924">
    <property type="entry name" value="MS_channel_2nd"/>
    <property type="match status" value="1"/>
</dbReference>
<evidence type="ECO:0000313" key="10">
    <source>
        <dbReference type="EMBL" id="SIN65195.1"/>
    </source>
</evidence>
<dbReference type="InterPro" id="IPR011066">
    <property type="entry name" value="MscS_channel_C_sf"/>
</dbReference>
<feature type="domain" description="Mechanosensitive ion channel MscS" evidence="8">
    <location>
        <begin position="103"/>
        <end position="169"/>
    </location>
</feature>
<accession>A0A1N6D336</accession>
<dbReference type="Gene3D" id="2.30.30.60">
    <property type="match status" value="1"/>
</dbReference>
<evidence type="ECO:0000256" key="4">
    <source>
        <dbReference type="ARBA" id="ARBA00022692"/>
    </source>
</evidence>
<evidence type="ECO:0000256" key="5">
    <source>
        <dbReference type="ARBA" id="ARBA00022989"/>
    </source>
</evidence>
<keyword evidence="4 7" id="KW-0812">Transmembrane</keyword>
<sequence length="260" mass="28734">MIEQMLQNAYHWIELHGLRIVLAIVILIGGQWLILLIKRYFLRKMHKKGTDDTLKPFLTGLIAAVLQIGLVLGVIQFLNIQMTIFAALVGAIGVAAGLALSGTLQNFTSGVLILLLKPYEAGDVIVAQGQTGEVSSVQLFNTIIITADNKYVIIPNSKLSNEVIINQTRSSNRRIDIELKLSYAYSLEQVKPLILKEAVDMTNLTREPPAVVSVSGLEPDGWKLVVYAWVDSDLYDETRFELHERVIAALKQGGIKLPGM</sequence>
<comment type="similarity">
    <text evidence="2">Belongs to the MscS (TC 1.A.23) family.</text>
</comment>
<dbReference type="RefSeq" id="WP_074237299.1">
    <property type="nucleotide sequence ID" value="NZ_FSRA01000001.1"/>
</dbReference>
<protein>
    <submittedName>
        <fullName evidence="10">Small conductance mechanosensitive channel</fullName>
    </submittedName>
</protein>
<dbReference type="SUPFAM" id="SSF50182">
    <property type="entry name" value="Sm-like ribonucleoproteins"/>
    <property type="match status" value="1"/>
</dbReference>
<feature type="domain" description="Mechanosensitive ion channel MscS C-terminal" evidence="9">
    <location>
        <begin position="177"/>
        <end position="256"/>
    </location>
</feature>
<evidence type="ECO:0000256" key="2">
    <source>
        <dbReference type="ARBA" id="ARBA00008017"/>
    </source>
</evidence>
<dbReference type="Gene3D" id="1.10.287.1260">
    <property type="match status" value="1"/>
</dbReference>
<evidence type="ECO:0000256" key="6">
    <source>
        <dbReference type="ARBA" id="ARBA00023136"/>
    </source>
</evidence>
<dbReference type="GO" id="GO:0008381">
    <property type="term" value="F:mechanosensitive monoatomic ion channel activity"/>
    <property type="evidence" value="ECO:0007669"/>
    <property type="project" value="InterPro"/>
</dbReference>
<dbReference type="Gene3D" id="3.30.70.100">
    <property type="match status" value="1"/>
</dbReference>
<dbReference type="InterPro" id="IPR049278">
    <property type="entry name" value="MS_channel_C"/>
</dbReference>
<organism evidence="10 11">
    <name type="scientific">Chitinophaga niabensis</name>
    <dbReference type="NCBI Taxonomy" id="536979"/>
    <lineage>
        <taxon>Bacteria</taxon>
        <taxon>Pseudomonadati</taxon>
        <taxon>Bacteroidota</taxon>
        <taxon>Chitinophagia</taxon>
        <taxon>Chitinophagales</taxon>
        <taxon>Chitinophagaceae</taxon>
        <taxon>Chitinophaga</taxon>
    </lineage>
</organism>
<keyword evidence="3" id="KW-1003">Cell membrane</keyword>
<evidence type="ECO:0000256" key="1">
    <source>
        <dbReference type="ARBA" id="ARBA00004651"/>
    </source>
</evidence>
<dbReference type="PANTHER" id="PTHR30221">
    <property type="entry name" value="SMALL-CONDUCTANCE MECHANOSENSITIVE CHANNEL"/>
    <property type="match status" value="1"/>
</dbReference>
<dbReference type="InterPro" id="IPR045275">
    <property type="entry name" value="MscS_archaea/bacteria_type"/>
</dbReference>
<keyword evidence="11" id="KW-1185">Reference proteome</keyword>
<dbReference type="InterPro" id="IPR006685">
    <property type="entry name" value="MscS_channel_2nd"/>
</dbReference>
<name>A0A1N6D336_9BACT</name>
<dbReference type="SUPFAM" id="SSF82689">
    <property type="entry name" value="Mechanosensitive channel protein MscS (YggB), C-terminal domain"/>
    <property type="match status" value="1"/>
</dbReference>
<dbReference type="Proteomes" id="UP000185003">
    <property type="component" value="Unassembled WGS sequence"/>
</dbReference>
<dbReference type="Pfam" id="PF21082">
    <property type="entry name" value="MS_channel_3rd"/>
    <property type="match status" value="1"/>
</dbReference>
<dbReference type="SUPFAM" id="SSF82861">
    <property type="entry name" value="Mechanosensitive channel protein MscS (YggB), transmembrane region"/>
    <property type="match status" value="1"/>
</dbReference>
<dbReference type="InterPro" id="IPR011014">
    <property type="entry name" value="MscS_channel_TM-2"/>
</dbReference>
<feature type="transmembrane region" description="Helical" evidence="7">
    <location>
        <begin position="57"/>
        <end position="78"/>
    </location>
</feature>
<dbReference type="EMBL" id="FSRA01000001">
    <property type="protein sequence ID" value="SIN65195.1"/>
    <property type="molecule type" value="Genomic_DNA"/>
</dbReference>
<dbReference type="AlphaFoldDB" id="A0A1N6D336"/>
<feature type="transmembrane region" description="Helical" evidence="7">
    <location>
        <begin position="20"/>
        <end position="37"/>
    </location>
</feature>
<evidence type="ECO:0000313" key="11">
    <source>
        <dbReference type="Proteomes" id="UP000185003"/>
    </source>
</evidence>
<evidence type="ECO:0000259" key="8">
    <source>
        <dbReference type="Pfam" id="PF00924"/>
    </source>
</evidence>
<reference evidence="10 11" key="1">
    <citation type="submission" date="2016-11" db="EMBL/GenBank/DDBJ databases">
        <authorList>
            <person name="Jaros S."/>
            <person name="Januszkiewicz K."/>
            <person name="Wedrychowicz H."/>
        </authorList>
    </citation>
    <scope>NUCLEOTIDE SEQUENCE [LARGE SCALE GENOMIC DNA]</scope>
    <source>
        <strain evidence="10 11">DSM 24787</strain>
    </source>
</reference>
<dbReference type="OrthoDB" id="9809206at2"/>